<dbReference type="RefSeq" id="WP_008854976.1">
    <property type="nucleotide sequence ID" value="NZ_JOPB01000023.1"/>
</dbReference>
<evidence type="ECO:0000256" key="3">
    <source>
        <dbReference type="ARBA" id="ARBA00022691"/>
    </source>
</evidence>
<evidence type="ECO:0000256" key="2">
    <source>
        <dbReference type="ARBA" id="ARBA00022679"/>
    </source>
</evidence>
<dbReference type="GO" id="GO:0070038">
    <property type="term" value="F:rRNA (pseudouridine-N3-)-methyltransferase activity"/>
    <property type="evidence" value="ECO:0007669"/>
    <property type="project" value="UniProtKB-UniRule"/>
</dbReference>
<comment type="similarity">
    <text evidence="4 5">Belongs to the RNA methyltransferase RlmH family.</text>
</comment>
<dbReference type="EC" id="2.1.1.177" evidence="5"/>
<accession>A0A251ZST4</accession>
<organism evidence="6 7">
    <name type="scientific">Commensalibacter intestini</name>
    <dbReference type="NCBI Taxonomy" id="479936"/>
    <lineage>
        <taxon>Bacteria</taxon>
        <taxon>Pseudomonadati</taxon>
        <taxon>Pseudomonadota</taxon>
        <taxon>Alphaproteobacteria</taxon>
        <taxon>Acetobacterales</taxon>
        <taxon>Acetobacteraceae</taxon>
    </lineage>
</organism>
<protein>
    <recommendedName>
        <fullName evidence="5">Ribosomal RNA large subunit methyltransferase H</fullName>
        <ecNumber evidence="5">2.1.1.177</ecNumber>
    </recommendedName>
    <alternativeName>
        <fullName evidence="5">23S rRNA (pseudouridine1915-N3)-methyltransferase</fullName>
    </alternativeName>
    <alternativeName>
        <fullName evidence="5">23S rRNA m3Psi1915 methyltransferase</fullName>
    </alternativeName>
    <alternativeName>
        <fullName evidence="5">rRNA (pseudouridine-N3-)-methyltransferase RlmH</fullName>
    </alternativeName>
</protein>
<dbReference type="PIRSF" id="PIRSF004505">
    <property type="entry name" value="MT_bac"/>
    <property type="match status" value="1"/>
</dbReference>
<feature type="binding site" evidence="5">
    <location>
        <position position="97"/>
    </location>
    <ligand>
        <name>S-adenosyl-L-methionine</name>
        <dbReference type="ChEBI" id="CHEBI:59789"/>
    </ligand>
</feature>
<comment type="caution">
    <text evidence="6">The sequence shown here is derived from an EMBL/GenBank/DDBJ whole genome shotgun (WGS) entry which is preliminary data.</text>
</comment>
<comment type="catalytic activity">
    <reaction evidence="5">
        <text>pseudouridine(1915) in 23S rRNA + S-adenosyl-L-methionine = N(3)-methylpseudouridine(1915) in 23S rRNA + S-adenosyl-L-homocysteine + H(+)</text>
        <dbReference type="Rhea" id="RHEA:42752"/>
        <dbReference type="Rhea" id="RHEA-COMP:10221"/>
        <dbReference type="Rhea" id="RHEA-COMP:10222"/>
        <dbReference type="ChEBI" id="CHEBI:15378"/>
        <dbReference type="ChEBI" id="CHEBI:57856"/>
        <dbReference type="ChEBI" id="CHEBI:59789"/>
        <dbReference type="ChEBI" id="CHEBI:65314"/>
        <dbReference type="ChEBI" id="CHEBI:74486"/>
        <dbReference type="EC" id="2.1.1.177"/>
    </reaction>
</comment>
<sequence length="152" mass="17053">MFSIIAVGKMRHKAELELVDRYAKRIRPRLSIIEVSEAKGSPEEAKIKETQALLNALPDRSVVISLDEGGKNYSSLVFAGKMQKWIEESRPISFLIGGAEGLHQAAIQRSDLVLSLGSLTWPHMLVRILLAEQIYRAQSILQGHPYHRQGRP</sequence>
<reference evidence="7" key="1">
    <citation type="submission" date="2014-06" db="EMBL/GenBank/DDBJ databases">
        <authorList>
            <person name="Winans N.J."/>
            <person name="Newell P.D."/>
            <person name="Douglas A.E."/>
        </authorList>
    </citation>
    <scope>NUCLEOTIDE SEQUENCE [LARGE SCALE GENOMIC DNA]</scope>
    <source>
        <strain evidence="7">DmL_052</strain>
    </source>
</reference>
<evidence type="ECO:0000256" key="4">
    <source>
        <dbReference type="ARBA" id="ARBA00038303"/>
    </source>
</evidence>
<dbReference type="PANTHER" id="PTHR33603:SF1">
    <property type="entry name" value="RIBOSOMAL RNA LARGE SUBUNIT METHYLTRANSFERASE H"/>
    <property type="match status" value="1"/>
</dbReference>
<comment type="subunit">
    <text evidence="5">Homodimer.</text>
</comment>
<keyword evidence="1 5" id="KW-0489">Methyltransferase</keyword>
<dbReference type="InterPro" id="IPR003742">
    <property type="entry name" value="RlmH-like"/>
</dbReference>
<evidence type="ECO:0000313" key="7">
    <source>
        <dbReference type="Proteomes" id="UP000194946"/>
    </source>
</evidence>
<dbReference type="PANTHER" id="PTHR33603">
    <property type="entry name" value="METHYLTRANSFERASE"/>
    <property type="match status" value="1"/>
</dbReference>
<keyword evidence="7" id="KW-1185">Reference proteome</keyword>
<dbReference type="GO" id="GO:0005737">
    <property type="term" value="C:cytoplasm"/>
    <property type="evidence" value="ECO:0007669"/>
    <property type="project" value="UniProtKB-SubCell"/>
</dbReference>
<dbReference type="Gene3D" id="3.40.1280.10">
    <property type="match status" value="1"/>
</dbReference>
<feature type="binding site" evidence="5">
    <location>
        <position position="66"/>
    </location>
    <ligand>
        <name>S-adenosyl-L-methionine</name>
        <dbReference type="ChEBI" id="CHEBI:59789"/>
    </ligand>
</feature>
<dbReference type="InterPro" id="IPR029026">
    <property type="entry name" value="tRNA_m1G_MTases_N"/>
</dbReference>
<keyword evidence="3 5" id="KW-0949">S-adenosyl-L-methionine</keyword>
<dbReference type="Pfam" id="PF02590">
    <property type="entry name" value="SPOUT_MTase"/>
    <property type="match status" value="1"/>
</dbReference>
<dbReference type="EMBL" id="JOPB01000023">
    <property type="protein sequence ID" value="OUI77723.1"/>
    <property type="molecule type" value="Genomic_DNA"/>
</dbReference>
<comment type="function">
    <text evidence="5">Specifically methylates the pseudouridine at position 1915 (m3Psi1915) in 23S rRNA.</text>
</comment>
<dbReference type="SUPFAM" id="SSF75217">
    <property type="entry name" value="alpha/beta knot"/>
    <property type="match status" value="1"/>
</dbReference>
<keyword evidence="2 5" id="KW-0808">Transferase</keyword>
<keyword evidence="5" id="KW-0698">rRNA processing</keyword>
<dbReference type="InterPro" id="IPR029028">
    <property type="entry name" value="Alpha/beta_knot_MTases"/>
</dbReference>
<dbReference type="HAMAP" id="MF_00658">
    <property type="entry name" value="23SrRNA_methyltr_H"/>
    <property type="match status" value="1"/>
</dbReference>
<evidence type="ECO:0000256" key="1">
    <source>
        <dbReference type="ARBA" id="ARBA00022603"/>
    </source>
</evidence>
<feature type="binding site" evidence="5">
    <location>
        <begin position="116"/>
        <end position="121"/>
    </location>
    <ligand>
        <name>S-adenosyl-L-methionine</name>
        <dbReference type="ChEBI" id="CHEBI:59789"/>
    </ligand>
</feature>
<evidence type="ECO:0000313" key="6">
    <source>
        <dbReference type="EMBL" id="OUI77723.1"/>
    </source>
</evidence>
<name>A0A251ZST4_9PROT</name>
<keyword evidence="5" id="KW-0963">Cytoplasm</keyword>
<dbReference type="CDD" id="cd18081">
    <property type="entry name" value="RlmH-like"/>
    <property type="match status" value="1"/>
</dbReference>
<dbReference type="Proteomes" id="UP000194946">
    <property type="component" value="Unassembled WGS sequence"/>
</dbReference>
<dbReference type="AlphaFoldDB" id="A0A251ZST4"/>
<proteinExistence type="inferred from homology"/>
<comment type="subcellular location">
    <subcellularLocation>
        <location evidence="5">Cytoplasm</location>
    </subcellularLocation>
</comment>
<evidence type="ECO:0000256" key="5">
    <source>
        <dbReference type="HAMAP-Rule" id="MF_00658"/>
    </source>
</evidence>
<gene>
    <name evidence="5" type="primary">rlmH</name>
    <name evidence="6" type="ORF">HK18_03520</name>
</gene>